<dbReference type="AlphaFoldDB" id="A0A832WP10"/>
<dbReference type="EMBL" id="DUJS01000002">
    <property type="protein sequence ID" value="HII70189.1"/>
    <property type="molecule type" value="Genomic_DNA"/>
</dbReference>
<proteinExistence type="predicted"/>
<evidence type="ECO:0000313" key="1">
    <source>
        <dbReference type="EMBL" id="HII70189.1"/>
    </source>
</evidence>
<protein>
    <submittedName>
        <fullName evidence="1">Uncharacterized protein</fullName>
    </submittedName>
</protein>
<gene>
    <name evidence="1" type="ORF">HA336_03030</name>
</gene>
<sequence>MSSFKRLLYLDVISRSHADFAKRVIRRLEPKVKVRVECLSKYEREDDALTYDGRLKDEEPWKEFLRRLGRESSDTVVATALNVPPDVPDISPNPTVVIGVNTGDHPKTLEVAGLADVVVVGRRLYSPSTGPREFGRVRSGRLRNGTVIVDVEDLGLRYASKAVPVIAVLVAENGVDGLIRDLRRNRVRTLTEEVLRDLSLSQV</sequence>
<comment type="caution">
    <text evidence="1">The sequence shown here is derived from an EMBL/GenBank/DDBJ whole genome shotgun (WGS) entry which is preliminary data.</text>
</comment>
<evidence type="ECO:0000313" key="2">
    <source>
        <dbReference type="Proteomes" id="UP000619545"/>
    </source>
</evidence>
<organism evidence="1 2">
    <name type="scientific">Methanopyrus kandleri</name>
    <dbReference type="NCBI Taxonomy" id="2320"/>
    <lineage>
        <taxon>Archaea</taxon>
        <taxon>Methanobacteriati</taxon>
        <taxon>Methanobacteriota</taxon>
        <taxon>Methanomada group</taxon>
        <taxon>Methanopyri</taxon>
        <taxon>Methanopyrales</taxon>
        <taxon>Methanopyraceae</taxon>
        <taxon>Methanopyrus</taxon>
    </lineage>
</organism>
<reference evidence="1" key="1">
    <citation type="journal article" date="2020" name="bioRxiv">
        <title>A rank-normalized archaeal taxonomy based on genome phylogeny resolves widespread incomplete and uneven classifications.</title>
        <authorList>
            <person name="Rinke C."/>
            <person name="Chuvochina M."/>
            <person name="Mussig A.J."/>
            <person name="Chaumeil P.-A."/>
            <person name="Waite D.W."/>
            <person name="Whitman W.B."/>
            <person name="Parks D.H."/>
            <person name="Hugenholtz P."/>
        </authorList>
    </citation>
    <scope>NUCLEOTIDE SEQUENCE</scope>
    <source>
        <strain evidence="1">UBA8853</strain>
    </source>
</reference>
<accession>A0A832WP10</accession>
<dbReference type="RefSeq" id="WP_011018960.1">
    <property type="nucleotide sequence ID" value="NZ_DUJS01000002.1"/>
</dbReference>
<name>A0A832WP10_9EURY</name>
<dbReference type="GeneID" id="1476691"/>
<dbReference type="Proteomes" id="UP000619545">
    <property type="component" value="Unassembled WGS sequence"/>
</dbReference>